<organism evidence="2 3">
    <name type="scientific">Orchesella dallaii</name>
    <dbReference type="NCBI Taxonomy" id="48710"/>
    <lineage>
        <taxon>Eukaryota</taxon>
        <taxon>Metazoa</taxon>
        <taxon>Ecdysozoa</taxon>
        <taxon>Arthropoda</taxon>
        <taxon>Hexapoda</taxon>
        <taxon>Collembola</taxon>
        <taxon>Entomobryomorpha</taxon>
        <taxon>Entomobryoidea</taxon>
        <taxon>Orchesellidae</taxon>
        <taxon>Orchesellinae</taxon>
        <taxon>Orchesella</taxon>
    </lineage>
</organism>
<evidence type="ECO:0000256" key="1">
    <source>
        <dbReference type="SAM" id="Phobius"/>
    </source>
</evidence>
<dbReference type="EMBL" id="CAXLJM020000001">
    <property type="protein sequence ID" value="CAL8068140.1"/>
    <property type="molecule type" value="Genomic_DNA"/>
</dbReference>
<reference evidence="2 3" key="1">
    <citation type="submission" date="2024-08" db="EMBL/GenBank/DDBJ databases">
        <authorList>
            <person name="Cucini C."/>
            <person name="Frati F."/>
        </authorList>
    </citation>
    <scope>NUCLEOTIDE SEQUENCE [LARGE SCALE GENOMIC DNA]</scope>
</reference>
<keyword evidence="1" id="KW-0812">Transmembrane</keyword>
<evidence type="ECO:0000313" key="2">
    <source>
        <dbReference type="EMBL" id="CAL8068140.1"/>
    </source>
</evidence>
<name>A0ABP1PKQ3_9HEXA</name>
<keyword evidence="1" id="KW-1133">Transmembrane helix</keyword>
<gene>
    <name evidence="2" type="ORF">ODALV1_LOCUS130</name>
</gene>
<accession>A0ABP1PKQ3</accession>
<proteinExistence type="predicted"/>
<keyword evidence="3" id="KW-1185">Reference proteome</keyword>
<keyword evidence="1" id="KW-0472">Membrane</keyword>
<sequence>MAQEQQSVLTPLIKTAALMYSRTLGLIPSFIYDLEICNSQLQIQWNFPKTLKQKLFALLYFLHIFLTTLGIFGTLAHKFIDPNHVELSILQIANGLIVLSSNCLILALAWDLTQCREIENLYNQLIGNQLSFQFSLRPEEFVLPGLLLMYLMIGGIKHSSFVHHIGKSGRLHWGLRTNY</sequence>
<dbReference type="Proteomes" id="UP001642540">
    <property type="component" value="Unassembled WGS sequence"/>
</dbReference>
<feature type="transmembrane region" description="Helical" evidence="1">
    <location>
        <begin position="55"/>
        <end position="76"/>
    </location>
</feature>
<feature type="transmembrane region" description="Helical" evidence="1">
    <location>
        <begin position="88"/>
        <end position="110"/>
    </location>
</feature>
<comment type="caution">
    <text evidence="2">The sequence shown here is derived from an EMBL/GenBank/DDBJ whole genome shotgun (WGS) entry which is preliminary data.</text>
</comment>
<protein>
    <submittedName>
        <fullName evidence="2">Uncharacterized protein</fullName>
    </submittedName>
</protein>
<evidence type="ECO:0000313" key="3">
    <source>
        <dbReference type="Proteomes" id="UP001642540"/>
    </source>
</evidence>